<dbReference type="STRING" id="81408.B4119_0779"/>
<accession>A0A150M0W9</accession>
<sequence>MIESRKWRKKKNGKKVLLFSSDPSSLDGEWILHNNED</sequence>
<name>A0A150M0W9_9BACL</name>
<evidence type="ECO:0000313" key="1">
    <source>
        <dbReference type="EMBL" id="KYD18085.1"/>
    </source>
</evidence>
<gene>
    <name evidence="1" type="ORF">B4119_0779</name>
</gene>
<dbReference type="PATRIC" id="fig|81408.3.peg.2309"/>
<proteinExistence type="predicted"/>
<dbReference type="Proteomes" id="UP000075455">
    <property type="component" value="Unassembled WGS sequence"/>
</dbReference>
<dbReference type="EMBL" id="LQYS01000022">
    <property type="protein sequence ID" value="KYD18085.1"/>
    <property type="molecule type" value="Genomic_DNA"/>
</dbReference>
<protein>
    <submittedName>
        <fullName evidence="1">Uncharacterized protein</fullName>
    </submittedName>
</protein>
<evidence type="ECO:0000313" key="2">
    <source>
        <dbReference type="Proteomes" id="UP000075455"/>
    </source>
</evidence>
<dbReference type="AlphaFoldDB" id="A0A150M0W9"/>
<organism evidence="1 2">
    <name type="scientific">Saccharococcus caldoxylosilyticus</name>
    <dbReference type="NCBI Taxonomy" id="81408"/>
    <lineage>
        <taxon>Bacteria</taxon>
        <taxon>Bacillati</taxon>
        <taxon>Bacillota</taxon>
        <taxon>Bacilli</taxon>
        <taxon>Bacillales</taxon>
        <taxon>Anoxybacillaceae</taxon>
        <taxon>Saccharococcus</taxon>
    </lineage>
</organism>
<comment type="caution">
    <text evidence="1">The sequence shown here is derived from an EMBL/GenBank/DDBJ whole genome shotgun (WGS) entry which is preliminary data.</text>
</comment>
<reference evidence="1 2" key="1">
    <citation type="submission" date="2016-01" db="EMBL/GenBank/DDBJ databases">
        <title>Draft Genome Sequences of Seven Thermophilic Sporeformers Isolated from Foods.</title>
        <authorList>
            <person name="Berendsen E.M."/>
            <person name="Wells-Bennik M.H."/>
            <person name="Krawcyk A.O."/>
            <person name="De Jong A."/>
            <person name="Holsappel S."/>
            <person name="Eijlander R.T."/>
            <person name="Kuipers O.P."/>
        </authorList>
    </citation>
    <scope>NUCLEOTIDE SEQUENCE [LARGE SCALE GENOMIC DNA]</scope>
    <source>
        <strain evidence="1 2">B4119</strain>
    </source>
</reference>